<organism evidence="9 10">
    <name type="scientific">Lophiotrema nucula</name>
    <dbReference type="NCBI Taxonomy" id="690887"/>
    <lineage>
        <taxon>Eukaryota</taxon>
        <taxon>Fungi</taxon>
        <taxon>Dikarya</taxon>
        <taxon>Ascomycota</taxon>
        <taxon>Pezizomycotina</taxon>
        <taxon>Dothideomycetes</taxon>
        <taxon>Pleosporomycetidae</taxon>
        <taxon>Pleosporales</taxon>
        <taxon>Lophiotremataceae</taxon>
        <taxon>Lophiotrema</taxon>
    </lineage>
</organism>
<feature type="transmembrane region" description="Helical" evidence="7">
    <location>
        <begin position="107"/>
        <end position="131"/>
    </location>
</feature>
<evidence type="ECO:0000256" key="4">
    <source>
        <dbReference type="ARBA" id="ARBA00023136"/>
    </source>
</evidence>
<feature type="transmembrane region" description="Helical" evidence="7">
    <location>
        <begin position="185"/>
        <end position="209"/>
    </location>
</feature>
<comment type="similarity">
    <text evidence="5">Belongs to the SAT4 family.</text>
</comment>
<evidence type="ECO:0000256" key="5">
    <source>
        <dbReference type="ARBA" id="ARBA00038359"/>
    </source>
</evidence>
<evidence type="ECO:0000256" key="2">
    <source>
        <dbReference type="ARBA" id="ARBA00022692"/>
    </source>
</evidence>
<keyword evidence="2 7" id="KW-0812">Transmembrane</keyword>
<evidence type="ECO:0000256" key="3">
    <source>
        <dbReference type="ARBA" id="ARBA00022989"/>
    </source>
</evidence>
<protein>
    <recommendedName>
        <fullName evidence="8">Rhodopsin domain-containing protein</fullName>
    </recommendedName>
</protein>
<dbReference type="EMBL" id="ML977314">
    <property type="protein sequence ID" value="KAF2120384.1"/>
    <property type="molecule type" value="Genomic_DNA"/>
</dbReference>
<evidence type="ECO:0000256" key="1">
    <source>
        <dbReference type="ARBA" id="ARBA00004141"/>
    </source>
</evidence>
<dbReference type="GO" id="GO:0016020">
    <property type="term" value="C:membrane"/>
    <property type="evidence" value="ECO:0007669"/>
    <property type="project" value="UniProtKB-SubCell"/>
</dbReference>
<feature type="region of interest" description="Disordered" evidence="6">
    <location>
        <begin position="236"/>
        <end position="287"/>
    </location>
</feature>
<sequence>MFIAASSAGQGSHIWNVSNSTLKQLLLFSNITDILFAPAMLFAKSAILVSIGRTLRARTSITRWAVHIVVACTALIYAGIFFAQVFACMPRAKISDQSAAGKCISRNGTIIGFASIDTALTFAILLFAFLTDKSLDRSRKRSVGVAVLASAGVFACAASVVRLVYNVKLASSNDFAKVAYIANMWTVAELTTIIVGACLPTIPPLLAYLHGRSKQRVSYPAESAWATSDSSRINLPGISSRSRDLYHTDTTTSTATEPSLSHEAPSASTESIAPSSGPAPSVQPFEPFERPISHLSYDSYMTASMAQVLDSNEPLSPISPSTISMSAPTSPQIQQATQMSVTPIRFASIKKTVDVRVSNHTNPGSPVRFGTQELGW</sequence>
<keyword evidence="4 7" id="KW-0472">Membrane</keyword>
<dbReference type="InterPro" id="IPR049326">
    <property type="entry name" value="Rhodopsin_dom_fungi"/>
</dbReference>
<feature type="domain" description="Rhodopsin" evidence="8">
    <location>
        <begin position="4"/>
        <end position="207"/>
    </location>
</feature>
<feature type="transmembrane region" description="Helical" evidence="7">
    <location>
        <begin position="143"/>
        <end position="165"/>
    </location>
</feature>
<evidence type="ECO:0000259" key="8">
    <source>
        <dbReference type="Pfam" id="PF20684"/>
    </source>
</evidence>
<dbReference type="PANTHER" id="PTHR33048">
    <property type="entry name" value="PTH11-LIKE INTEGRAL MEMBRANE PROTEIN (AFU_ORTHOLOGUE AFUA_5G11245)"/>
    <property type="match status" value="1"/>
</dbReference>
<proteinExistence type="inferred from homology"/>
<dbReference type="OrthoDB" id="5342292at2759"/>
<evidence type="ECO:0000256" key="7">
    <source>
        <dbReference type="SAM" id="Phobius"/>
    </source>
</evidence>
<dbReference type="PANTHER" id="PTHR33048:SF160">
    <property type="entry name" value="SAT4 FAMILY MEMBRANE PROTEIN"/>
    <property type="match status" value="1"/>
</dbReference>
<dbReference type="AlphaFoldDB" id="A0A6A5ZN24"/>
<dbReference type="Proteomes" id="UP000799770">
    <property type="component" value="Unassembled WGS sequence"/>
</dbReference>
<reference evidence="9" key="1">
    <citation type="journal article" date="2020" name="Stud. Mycol.">
        <title>101 Dothideomycetes genomes: a test case for predicting lifestyles and emergence of pathogens.</title>
        <authorList>
            <person name="Haridas S."/>
            <person name="Albert R."/>
            <person name="Binder M."/>
            <person name="Bloem J."/>
            <person name="Labutti K."/>
            <person name="Salamov A."/>
            <person name="Andreopoulos B."/>
            <person name="Baker S."/>
            <person name="Barry K."/>
            <person name="Bills G."/>
            <person name="Bluhm B."/>
            <person name="Cannon C."/>
            <person name="Castanera R."/>
            <person name="Culley D."/>
            <person name="Daum C."/>
            <person name="Ezra D."/>
            <person name="Gonzalez J."/>
            <person name="Henrissat B."/>
            <person name="Kuo A."/>
            <person name="Liang C."/>
            <person name="Lipzen A."/>
            <person name="Lutzoni F."/>
            <person name="Magnuson J."/>
            <person name="Mondo S."/>
            <person name="Nolan M."/>
            <person name="Ohm R."/>
            <person name="Pangilinan J."/>
            <person name="Park H.-J."/>
            <person name="Ramirez L."/>
            <person name="Alfaro M."/>
            <person name="Sun H."/>
            <person name="Tritt A."/>
            <person name="Yoshinaga Y."/>
            <person name="Zwiers L.-H."/>
            <person name="Turgeon B."/>
            <person name="Goodwin S."/>
            <person name="Spatafora J."/>
            <person name="Crous P."/>
            <person name="Grigoriev I."/>
        </authorList>
    </citation>
    <scope>NUCLEOTIDE SEQUENCE</scope>
    <source>
        <strain evidence="9">CBS 627.86</strain>
    </source>
</reference>
<dbReference type="Pfam" id="PF20684">
    <property type="entry name" value="Fung_rhodopsin"/>
    <property type="match status" value="1"/>
</dbReference>
<feature type="transmembrane region" description="Helical" evidence="7">
    <location>
        <begin position="25"/>
        <end position="43"/>
    </location>
</feature>
<name>A0A6A5ZN24_9PLEO</name>
<keyword evidence="10" id="KW-1185">Reference proteome</keyword>
<evidence type="ECO:0000313" key="10">
    <source>
        <dbReference type="Proteomes" id="UP000799770"/>
    </source>
</evidence>
<keyword evidence="3 7" id="KW-1133">Transmembrane helix</keyword>
<comment type="subcellular location">
    <subcellularLocation>
        <location evidence="1">Membrane</location>
        <topology evidence="1">Multi-pass membrane protein</topology>
    </subcellularLocation>
</comment>
<dbReference type="InterPro" id="IPR052337">
    <property type="entry name" value="SAT4-like"/>
</dbReference>
<accession>A0A6A5ZN24</accession>
<evidence type="ECO:0000256" key="6">
    <source>
        <dbReference type="SAM" id="MobiDB-lite"/>
    </source>
</evidence>
<gene>
    <name evidence="9" type="ORF">BDV96DRAFT_324121</name>
</gene>
<evidence type="ECO:0000313" key="9">
    <source>
        <dbReference type="EMBL" id="KAF2120384.1"/>
    </source>
</evidence>
<feature type="transmembrane region" description="Helical" evidence="7">
    <location>
        <begin position="64"/>
        <end position="87"/>
    </location>
</feature>